<feature type="compositionally biased region" description="Basic and acidic residues" evidence="1">
    <location>
        <begin position="804"/>
        <end position="818"/>
    </location>
</feature>
<keyword evidence="3" id="KW-1185">Reference proteome</keyword>
<protein>
    <submittedName>
        <fullName evidence="2">Uncharacterized protein</fullName>
    </submittedName>
</protein>
<feature type="compositionally biased region" description="Basic residues" evidence="1">
    <location>
        <begin position="929"/>
        <end position="941"/>
    </location>
</feature>
<evidence type="ECO:0000256" key="1">
    <source>
        <dbReference type="SAM" id="MobiDB-lite"/>
    </source>
</evidence>
<feature type="non-terminal residue" evidence="2">
    <location>
        <position position="1"/>
    </location>
</feature>
<dbReference type="InterPro" id="IPR010281">
    <property type="entry name" value="DUF885"/>
</dbReference>
<gene>
    <name evidence="2" type="ORF">PACLA_8A004673</name>
</gene>
<dbReference type="PANTHER" id="PTHR33361:SF2">
    <property type="entry name" value="DUF885 DOMAIN-CONTAINING PROTEIN"/>
    <property type="match status" value="1"/>
</dbReference>
<dbReference type="Proteomes" id="UP001152795">
    <property type="component" value="Unassembled WGS sequence"/>
</dbReference>
<evidence type="ECO:0000313" key="3">
    <source>
        <dbReference type="Proteomes" id="UP001152795"/>
    </source>
</evidence>
<accession>A0A6S7JST7</accession>
<dbReference type="OrthoDB" id="5959877at2759"/>
<feature type="compositionally biased region" description="Basic and acidic residues" evidence="1">
    <location>
        <begin position="893"/>
        <end position="907"/>
    </location>
</feature>
<feature type="region of interest" description="Disordered" evidence="1">
    <location>
        <begin position="722"/>
        <end position="759"/>
    </location>
</feature>
<feature type="compositionally biased region" description="Basic residues" evidence="1">
    <location>
        <begin position="733"/>
        <end position="742"/>
    </location>
</feature>
<feature type="region of interest" description="Disordered" evidence="1">
    <location>
        <begin position="844"/>
        <end position="944"/>
    </location>
</feature>
<dbReference type="Pfam" id="PF05960">
    <property type="entry name" value="DUF885"/>
    <property type="match status" value="1"/>
</dbReference>
<reference evidence="2" key="1">
    <citation type="submission" date="2020-04" db="EMBL/GenBank/DDBJ databases">
        <authorList>
            <person name="Alioto T."/>
            <person name="Alioto T."/>
            <person name="Gomez Garrido J."/>
        </authorList>
    </citation>
    <scope>NUCLEOTIDE SEQUENCE</scope>
    <source>
        <strain evidence="2">A484AB</strain>
    </source>
</reference>
<dbReference type="AlphaFoldDB" id="A0A6S7JST7"/>
<feature type="compositionally biased region" description="Polar residues" evidence="1">
    <location>
        <begin position="744"/>
        <end position="755"/>
    </location>
</feature>
<proteinExistence type="predicted"/>
<dbReference type="EMBL" id="CACRXK020007891">
    <property type="protein sequence ID" value="CAB4013448.1"/>
    <property type="molecule type" value="Genomic_DNA"/>
</dbReference>
<feature type="region of interest" description="Disordered" evidence="1">
    <location>
        <begin position="804"/>
        <end position="825"/>
    </location>
</feature>
<feature type="compositionally biased region" description="Basic residues" evidence="1">
    <location>
        <begin position="845"/>
        <end position="856"/>
    </location>
</feature>
<organism evidence="2 3">
    <name type="scientific">Paramuricea clavata</name>
    <name type="common">Red gorgonian</name>
    <name type="synonym">Violescent sea-whip</name>
    <dbReference type="NCBI Taxonomy" id="317549"/>
    <lineage>
        <taxon>Eukaryota</taxon>
        <taxon>Metazoa</taxon>
        <taxon>Cnidaria</taxon>
        <taxon>Anthozoa</taxon>
        <taxon>Octocorallia</taxon>
        <taxon>Malacalcyonacea</taxon>
        <taxon>Plexauridae</taxon>
        <taxon>Paramuricea</taxon>
    </lineage>
</organism>
<dbReference type="PANTHER" id="PTHR33361">
    <property type="entry name" value="GLR0591 PROTEIN"/>
    <property type="match status" value="1"/>
</dbReference>
<sequence length="1179" mass="135616">KMYRPMNFTPEYLKERTDASLSLFEEIKGMDIDELKLKPREAKALYQLKHFLRTTFASPYDANFYSGDWMLGPNHFCWQSICFLGYDLEEYSMWVKPKDLDGLERILDMIYQHGEAVKQYQLNMRLGVKSGMIRSKNNCKSGLNAFKQHFKKTTKDNNPNDILEELHVKRYREELYIEALSDDDTREWLRMKGKTVSASIDEALVEGIGRPLIDFVKYLEDEHMRHCLPRDLSSGLAGLPVDFIYIDGTASIIPTTKVLPITGQKLNGKENYKNILPYFTTSDITPDEIYKIGQETLAALYPQAIEIARNITGESDNETAIREFKKLLNSSEEYFNDGPFPANESDAAAFKNCSDIESAKLNCPTRWEAMLKWAGYGRQTGAILAPKLIPMFYHTGNKITIPNCPLEIRPDFNPSFATQSYSVSSAGCQKPAFMNIPFFVKKYGPKFSDWSVVAHEGWPGHHTQMQGFAEYFTDQCEDVLKWLDSQSGYSFFREGWALYAEKPVISEDTDTYDGYPLKKYGMLQWQIWRALRLIVDTGLHYRGMSRTEALELFSKYAWEDGEIAQKEVTRYQGGPGQATAYKLGQQKIIQMREYCEQELGDKFDLREFHYQILSMGSATEKYIDKHIKQYVKCIVDDLDEEAISCSIRLAFLTSRQHANDGQYNLILYDLGCSVVSWHYARSGIIKAIKDVSADYIEDYHSGGKSKTTKHVKETQEKLAKFEIGDDPENVEKTKKKRRRKRTQSADQLNDDTTTPIRKDQTLAEQNLIQANLYTNDKNKSLEKETKQSYSEALSGWSQDEITEDRLQRSKKTDGERKERRAKKKTNLEDTEIAAAVETAVNAEKVRKRLKKRSKHRPSTEDITNDLDAADGHEGTSRTRREPQDNLGYDIEDREDKAVHKEGGKSQARENLGYEDEQETGATSREPKTGKSKTGKRRRKKLKEASADVIHRALEKKRQDDGHVMCIVIHKADRLKTDLRINHPLVRVHVLDVNTGEYVKKCSGNRAATSYYENPETVDHILPLMTQPFDFKQQKSLIPSWEDVLIINEIYSYFLQRNEGDPDVIIFFEILDFLSMAAINKLKGTQRSDRGWYQIAWAFLKLVGSNGSPNTDIKIRLQLFHPVKSNRRRQLSNPNVPEVYHWWTSPSRLQYPSTLYVTVKGIKPPKVIDAAGRSMFAVQE</sequence>
<feature type="non-terminal residue" evidence="2">
    <location>
        <position position="1179"/>
    </location>
</feature>
<feature type="compositionally biased region" description="Basic and acidic residues" evidence="1">
    <location>
        <begin position="869"/>
        <end position="883"/>
    </location>
</feature>
<comment type="caution">
    <text evidence="2">The sequence shown here is derived from an EMBL/GenBank/DDBJ whole genome shotgun (WGS) entry which is preliminary data.</text>
</comment>
<evidence type="ECO:0000313" key="2">
    <source>
        <dbReference type="EMBL" id="CAB4013448.1"/>
    </source>
</evidence>
<name>A0A6S7JST7_PARCT</name>